<feature type="transmembrane region" description="Helical" evidence="3">
    <location>
        <begin position="1171"/>
        <end position="1199"/>
    </location>
</feature>
<keyword evidence="4" id="KW-1185">Reference proteome</keyword>
<dbReference type="Proteomes" id="UP000887578">
    <property type="component" value="Unplaced"/>
</dbReference>
<organism evidence="4 5">
    <name type="scientific">Panagrolaimus davidi</name>
    <dbReference type="NCBI Taxonomy" id="227884"/>
    <lineage>
        <taxon>Eukaryota</taxon>
        <taxon>Metazoa</taxon>
        <taxon>Ecdysozoa</taxon>
        <taxon>Nematoda</taxon>
        <taxon>Chromadorea</taxon>
        <taxon>Rhabditida</taxon>
        <taxon>Tylenchina</taxon>
        <taxon>Panagrolaimomorpha</taxon>
        <taxon>Panagrolaimoidea</taxon>
        <taxon>Panagrolaimidae</taxon>
        <taxon>Panagrolaimus</taxon>
    </lineage>
</organism>
<evidence type="ECO:0000256" key="3">
    <source>
        <dbReference type="SAM" id="Phobius"/>
    </source>
</evidence>
<dbReference type="InterPro" id="IPR021109">
    <property type="entry name" value="Peptidase_aspartic_dom_sf"/>
</dbReference>
<feature type="compositionally biased region" description="Polar residues" evidence="2">
    <location>
        <begin position="702"/>
        <end position="712"/>
    </location>
</feature>
<evidence type="ECO:0000256" key="1">
    <source>
        <dbReference type="SAM" id="Coils"/>
    </source>
</evidence>
<keyword evidence="3" id="KW-1133">Transmembrane helix</keyword>
<feature type="region of interest" description="Disordered" evidence="2">
    <location>
        <begin position="260"/>
        <end position="314"/>
    </location>
</feature>
<accession>A0A914PG27</accession>
<evidence type="ECO:0000256" key="2">
    <source>
        <dbReference type="SAM" id="MobiDB-lite"/>
    </source>
</evidence>
<feature type="region of interest" description="Disordered" evidence="2">
    <location>
        <begin position="211"/>
        <end position="248"/>
    </location>
</feature>
<reference evidence="5" key="1">
    <citation type="submission" date="2022-11" db="UniProtKB">
        <authorList>
            <consortium name="WormBaseParasite"/>
        </authorList>
    </citation>
    <scope>IDENTIFICATION</scope>
</reference>
<sequence length="1316" mass="152187">MSTPTFTAMDKVALLKSLPRYSGKTGESFPDFCSSFIMKLKTLGIGYVDAVDLFPACLDGYAMERYLTLTIPKIGTEADAAKTAWNTLLESMAKALAKPYQNEIAQEQLNARRRRENEDLDSYMKDIERLAALAYSPAKNYSSAQRKAEVVRHFIRGLNMPLKEHMKRLKEDDPEKLLQEAHLEEEMQKQLARERLGEAISINLIRDATTNDTSRNNFQNESQQRNMDNRPRNNFNTFNRNQNLDQRQNGRTFMGRQQTFEQRPNNNFNNFNRQRNYNNGFIPNNNNYNRNFNQRPNFNQNFNPRPNFNNYNNPRPNFNNHQRSNFNNQNRFNNNQRMMNSRNGQTNNRPNSTGRNNGGGYRINMIGASRSPSPAYYLTIVALMTLFLPTFGNQNFQLCLKTATSTMVEMPRHMDCKTPSTDNVKIVKVELFVKRRAPVLTNATRCAGERLTRCVKAYVYSFPKINDYPKTLEISEKQCKELMKQERNGVNKKRIPQPTVPFLGVNCEFKDNFSLKEGKVALSPDGKLISDLDDMQGCEEGKGSCEKARATIIWNKFDKSQECPYVSAGIYDGIISWETAGGRNSSYLILEKLQAAFLFSSEKIEDKVKECIPGEIHKMKNDAIIKFIGQETQQTKFKREVIRQNTRVNETERAASQKNQSQANVSQKPNNVSPPVQNITSTPSTIKGETSTVKTPKKVNEPGQQQQTNNDTANEAEKARREEQQKEKNRWELEQKQKEENERIEKERKRLEEANKQLREKLEREQKRINTEKLEFEKVKRNREELEKQYKAELQRQEETRNKMSNISPEADERQQNKNPINPENEKGSEEENLEGETASMKKGLEQIRQVFKDTDPKQRDRRVYDGADGRKLTAQEEAEFKKRMEMEENATKKATVIKKENLSVTAELTSADDKINTKIQYLEVEERKVNLHNFAMLWSHICSVHNKQIDIVKILMSINPTAGTRVWLGRDDIMASFAGQVLAVKPCTTIIPEKVHWDRQINSTCYKQIPVVWNNKILFMDDGDYDLKKEGNIIKCDERRISIFKDKKGDWTSNMGKAHVLDETHDINWHPETHIIQFDAPSPYEDENLELATKAEMIWSYTKKINNIEINLNGEIPKSSDFHVDTTWVQNAMENVAGKASKMVEDIKDGAGFNWWKDLKEIIADVKVTLIILLATIGGIGLILYVYPWIAPFCGSCLKIRRRRMEQRRNRRIREEMELPINLVEIRPLERPPSYSYIPPIYQVVADGKLMYVKITVNGFKCMGLVDSGSTKEYMSEDFARHLKLNINYLYIQNFGKAINGMGKTTQRSAIFYKN</sequence>
<feature type="compositionally biased region" description="Low complexity" evidence="2">
    <location>
        <begin position="265"/>
        <end position="314"/>
    </location>
</feature>
<keyword evidence="3" id="KW-0472">Membrane</keyword>
<protein>
    <submittedName>
        <fullName evidence="5">Retrotransposon gag domain-containing protein</fullName>
    </submittedName>
</protein>
<dbReference type="WBParaSite" id="PDA_v2.g17221.t1">
    <property type="protein sequence ID" value="PDA_v2.g17221.t1"/>
    <property type="gene ID" value="PDA_v2.g17221"/>
</dbReference>
<keyword evidence="1" id="KW-0175">Coiled coil</keyword>
<feature type="compositionally biased region" description="Basic and acidic residues" evidence="2">
    <location>
        <begin position="760"/>
        <end position="802"/>
    </location>
</feature>
<dbReference type="Gene3D" id="2.40.70.10">
    <property type="entry name" value="Acid Proteases"/>
    <property type="match status" value="1"/>
</dbReference>
<feature type="coiled-coil region" evidence="1">
    <location>
        <begin position="106"/>
        <end position="133"/>
    </location>
</feature>
<feature type="region of interest" description="Disordered" evidence="2">
    <location>
        <begin position="339"/>
        <end position="358"/>
    </location>
</feature>
<evidence type="ECO:0000313" key="4">
    <source>
        <dbReference type="Proteomes" id="UP000887578"/>
    </source>
</evidence>
<feature type="compositionally biased region" description="Polar residues" evidence="2">
    <location>
        <begin position="656"/>
        <end position="694"/>
    </location>
</feature>
<feature type="region of interest" description="Disordered" evidence="2">
    <location>
        <begin position="646"/>
        <end position="745"/>
    </location>
</feature>
<feature type="region of interest" description="Disordered" evidence="2">
    <location>
        <begin position="760"/>
        <end position="840"/>
    </location>
</feature>
<name>A0A914PG27_9BILA</name>
<keyword evidence="3" id="KW-0812">Transmembrane</keyword>
<feature type="compositionally biased region" description="Basic and acidic residues" evidence="2">
    <location>
        <begin position="715"/>
        <end position="745"/>
    </location>
</feature>
<evidence type="ECO:0000313" key="5">
    <source>
        <dbReference type="WBParaSite" id="PDA_v2.g17221.t1"/>
    </source>
</evidence>
<dbReference type="Pfam" id="PF24664">
    <property type="entry name" value="Monjiviricetes_fusion"/>
    <property type="match status" value="1"/>
</dbReference>
<feature type="compositionally biased region" description="Low complexity" evidence="2">
    <location>
        <begin position="232"/>
        <end position="243"/>
    </location>
</feature>
<dbReference type="Gene3D" id="1.20.5.1890">
    <property type="match status" value="1"/>
</dbReference>
<feature type="compositionally biased region" description="Polar residues" evidence="2">
    <location>
        <begin position="211"/>
        <end position="226"/>
    </location>
</feature>
<proteinExistence type="predicted"/>
<feature type="compositionally biased region" description="Polar residues" evidence="2">
    <location>
        <begin position="344"/>
        <end position="355"/>
    </location>
</feature>